<keyword evidence="7" id="KW-0896">Oogenesis</keyword>
<dbReference type="GO" id="GO:0051321">
    <property type="term" value="P:meiotic cell cycle"/>
    <property type="evidence" value="ECO:0007669"/>
    <property type="project" value="UniProtKB-KW"/>
</dbReference>
<dbReference type="PROSITE" id="PS50815">
    <property type="entry name" value="HORMA"/>
    <property type="match status" value="1"/>
</dbReference>
<gene>
    <name evidence="14" type="ORF">FD755_001791</name>
</gene>
<dbReference type="InterPro" id="IPR051294">
    <property type="entry name" value="HORMA_MeioticProgression"/>
</dbReference>
<evidence type="ECO:0000259" key="13">
    <source>
        <dbReference type="PROSITE" id="PS50815"/>
    </source>
</evidence>
<name>A0A5J5N2I8_MUNRE</name>
<keyword evidence="6" id="KW-0744">Spermatogenesis</keyword>
<organism evidence="14 15">
    <name type="scientific">Muntiacus reevesi</name>
    <name type="common">Reeves' muntjac</name>
    <name type="synonym">Cervus reevesi</name>
    <dbReference type="NCBI Taxonomy" id="9886"/>
    <lineage>
        <taxon>Eukaryota</taxon>
        <taxon>Metazoa</taxon>
        <taxon>Chordata</taxon>
        <taxon>Craniata</taxon>
        <taxon>Vertebrata</taxon>
        <taxon>Euteleostomi</taxon>
        <taxon>Mammalia</taxon>
        <taxon>Eutheria</taxon>
        <taxon>Laurasiatheria</taxon>
        <taxon>Artiodactyla</taxon>
        <taxon>Ruminantia</taxon>
        <taxon>Pecora</taxon>
        <taxon>Cervidae</taxon>
        <taxon>Muntiacinae</taxon>
        <taxon>Muntiacus</taxon>
    </lineage>
</organism>
<evidence type="ECO:0000256" key="9">
    <source>
        <dbReference type="ARBA" id="ARBA00023254"/>
    </source>
</evidence>
<evidence type="ECO:0000313" key="14">
    <source>
        <dbReference type="EMBL" id="KAB0386835.1"/>
    </source>
</evidence>
<evidence type="ECO:0000256" key="10">
    <source>
        <dbReference type="ARBA" id="ARBA00039811"/>
    </source>
</evidence>
<keyword evidence="8" id="KW-0539">Nucleus</keyword>
<comment type="subunit">
    <text evidence="12">Interacts with HORMAD2. Interacts with IHO1.</text>
</comment>
<evidence type="ECO:0000256" key="12">
    <source>
        <dbReference type="ARBA" id="ARBA00047046"/>
    </source>
</evidence>
<dbReference type="GO" id="GO:0005694">
    <property type="term" value="C:chromosome"/>
    <property type="evidence" value="ECO:0007669"/>
    <property type="project" value="UniProtKB-SubCell"/>
</dbReference>
<keyword evidence="15" id="KW-1185">Reference proteome</keyword>
<comment type="subcellular location">
    <subcellularLocation>
        <location evidence="2">Chromosome</location>
    </subcellularLocation>
    <subcellularLocation>
        <location evidence="1">Nucleus</location>
    </subcellularLocation>
</comment>
<dbReference type="GO" id="GO:0007283">
    <property type="term" value="P:spermatogenesis"/>
    <property type="evidence" value="ECO:0007669"/>
    <property type="project" value="UniProtKB-KW"/>
</dbReference>
<comment type="function">
    <text evidence="11">Plays a key role in meiotic progression. Regulates 3 different functions during meiosis: ensures that sufficient numbers of processed DNA double-strand breaks (DSBs) are available for successful homology search by increasing the steady-state numbers of single-stranded DSB ends. Promotes synaptonemal-complex formation independently of its role in homology search. Plays a key role in the male mid-pachytene checkpoint and the female meiotic prophase checkpoint: required for efficient build-up of ATR activity on unsynapsed chromosome regions, a process believed to form the basis of meiotic silencing of unsynapsed chromatin (MSUC) and meiotic prophase quality control in both sexes.</text>
</comment>
<dbReference type="SUPFAM" id="SSF56019">
    <property type="entry name" value="The spindle assembly checkpoint protein mad2"/>
    <property type="match status" value="1"/>
</dbReference>
<dbReference type="EMBL" id="VCEB01000001">
    <property type="protein sequence ID" value="KAB0386835.1"/>
    <property type="molecule type" value="Genomic_DNA"/>
</dbReference>
<evidence type="ECO:0000256" key="11">
    <source>
        <dbReference type="ARBA" id="ARBA00045323"/>
    </source>
</evidence>
<dbReference type="PANTHER" id="PTHR48225">
    <property type="entry name" value="HORMA DOMAIN-CONTAINING PROTEIN 1"/>
    <property type="match status" value="1"/>
</dbReference>
<dbReference type="AlphaFoldDB" id="A0A5J5N2I8"/>
<comment type="caution">
    <text evidence="14">The sequence shown here is derived from an EMBL/GenBank/DDBJ whole genome shotgun (WGS) entry which is preliminary data.</text>
</comment>
<evidence type="ECO:0000256" key="4">
    <source>
        <dbReference type="ARBA" id="ARBA00022553"/>
    </source>
</evidence>
<accession>A0A5J5N2I8</accession>
<proteinExistence type="predicted"/>
<evidence type="ECO:0000256" key="3">
    <source>
        <dbReference type="ARBA" id="ARBA00022454"/>
    </source>
</evidence>
<keyword evidence="9" id="KW-0469">Meiosis</keyword>
<evidence type="ECO:0000256" key="5">
    <source>
        <dbReference type="ARBA" id="ARBA00022782"/>
    </source>
</evidence>
<evidence type="ECO:0000256" key="8">
    <source>
        <dbReference type="ARBA" id="ARBA00023242"/>
    </source>
</evidence>
<dbReference type="PANTHER" id="PTHR48225:SF1">
    <property type="entry name" value="HORMA DOMAIN-CONTAINING PROTEIN 1"/>
    <property type="match status" value="1"/>
</dbReference>
<evidence type="ECO:0000256" key="7">
    <source>
        <dbReference type="ARBA" id="ARBA00022943"/>
    </source>
</evidence>
<evidence type="ECO:0000313" key="15">
    <source>
        <dbReference type="Proteomes" id="UP000326062"/>
    </source>
</evidence>
<dbReference type="InterPro" id="IPR003511">
    <property type="entry name" value="HORMA_dom"/>
</dbReference>
<dbReference type="InterPro" id="IPR036570">
    <property type="entry name" value="HORMA_dom_sf"/>
</dbReference>
<reference evidence="14 15" key="1">
    <citation type="submission" date="2019-06" db="EMBL/GenBank/DDBJ databases">
        <title>Discovery of a novel chromosome fission-fusion reversal in muntjac.</title>
        <authorList>
            <person name="Mudd A.B."/>
            <person name="Bredeson J.V."/>
            <person name="Baum R."/>
            <person name="Hockemeyer D."/>
            <person name="Rokhsar D.S."/>
        </authorList>
    </citation>
    <scope>NUCLEOTIDE SEQUENCE [LARGE SCALE GENOMIC DNA]</scope>
    <source>
        <strain evidence="14">UCam_UCB_Mr</strain>
        <tissue evidence="14">Fibroblast cell line</tissue>
    </source>
</reference>
<keyword evidence="3" id="KW-0158">Chromosome</keyword>
<keyword evidence="4" id="KW-0597">Phosphoprotein</keyword>
<feature type="domain" description="HORMA" evidence="13">
    <location>
        <begin position="25"/>
        <end position="85"/>
    </location>
</feature>
<protein>
    <recommendedName>
        <fullName evidence="10">HORMA domain-containing protein 1</fullName>
    </recommendedName>
</protein>
<evidence type="ECO:0000256" key="6">
    <source>
        <dbReference type="ARBA" id="ARBA00022871"/>
    </source>
</evidence>
<evidence type="ECO:0000256" key="1">
    <source>
        <dbReference type="ARBA" id="ARBA00004123"/>
    </source>
</evidence>
<sequence>MATAQLQRTSMVCALIFPNKISTEQQSLVLVKRLLAVSVSCITYLRGIFPECAYGTRYLDVQNSLILGLFTTISFKAFHHHKRKP</sequence>
<keyword evidence="5" id="KW-0221">Differentiation</keyword>
<dbReference type="GO" id="GO:0005634">
    <property type="term" value="C:nucleus"/>
    <property type="evidence" value="ECO:0007669"/>
    <property type="project" value="UniProtKB-SubCell"/>
</dbReference>
<evidence type="ECO:0000256" key="2">
    <source>
        <dbReference type="ARBA" id="ARBA00004286"/>
    </source>
</evidence>
<feature type="non-terminal residue" evidence="14">
    <location>
        <position position="85"/>
    </location>
</feature>
<dbReference type="Pfam" id="PF02301">
    <property type="entry name" value="HORMA"/>
    <property type="match status" value="1"/>
</dbReference>
<dbReference type="Proteomes" id="UP000326062">
    <property type="component" value="Chromosome 1"/>
</dbReference>
<dbReference type="GO" id="GO:0048477">
    <property type="term" value="P:oogenesis"/>
    <property type="evidence" value="ECO:0007669"/>
    <property type="project" value="UniProtKB-KW"/>
</dbReference>
<dbReference type="Gene3D" id="3.30.900.10">
    <property type="entry name" value="HORMA domain"/>
    <property type="match status" value="1"/>
</dbReference>